<dbReference type="Pfam" id="PF19649">
    <property type="entry name" value="DUF6152"/>
    <property type="match status" value="1"/>
</dbReference>
<dbReference type="InterPro" id="IPR046150">
    <property type="entry name" value="DUF6152"/>
</dbReference>
<keyword evidence="3" id="KW-1185">Reference proteome</keyword>
<feature type="chain" id="PRO_5045708400" description="DUF4198 domain-containing protein" evidence="1">
    <location>
        <begin position="28"/>
        <end position="122"/>
    </location>
</feature>
<dbReference type="RefSeq" id="WP_211517345.1">
    <property type="nucleotide sequence ID" value="NZ_BMKG01000001.1"/>
</dbReference>
<dbReference type="Proteomes" id="UP000622638">
    <property type="component" value="Unassembled WGS sequence"/>
</dbReference>
<evidence type="ECO:0000313" key="2">
    <source>
        <dbReference type="EMBL" id="GGB84786.1"/>
    </source>
</evidence>
<evidence type="ECO:0000313" key="3">
    <source>
        <dbReference type="Proteomes" id="UP000622638"/>
    </source>
</evidence>
<accession>A0ABQ1K256</accession>
<organism evidence="2 3">
    <name type="scientific">Pseudoduganella buxea</name>
    <dbReference type="NCBI Taxonomy" id="1949069"/>
    <lineage>
        <taxon>Bacteria</taxon>
        <taxon>Pseudomonadati</taxon>
        <taxon>Pseudomonadota</taxon>
        <taxon>Betaproteobacteria</taxon>
        <taxon>Burkholderiales</taxon>
        <taxon>Oxalobacteraceae</taxon>
        <taxon>Telluria group</taxon>
        <taxon>Pseudoduganella</taxon>
    </lineage>
</organism>
<protein>
    <recommendedName>
        <fullName evidence="4">DUF4198 domain-containing protein</fullName>
    </recommendedName>
</protein>
<dbReference type="EMBL" id="BMKG01000001">
    <property type="protein sequence ID" value="GGB84786.1"/>
    <property type="molecule type" value="Genomic_DNA"/>
</dbReference>
<feature type="signal peptide" evidence="1">
    <location>
        <begin position="1"/>
        <end position="27"/>
    </location>
</feature>
<sequence length="122" mass="13246">MNKSVSKSVILTPLLACAMLAAGTALAHHGWSEYDAAKPLNLSGTIVESGYTQPHGHVLLQSADKRWHVVLAPPSRMESRGLAKEALTSGAKVTVYGYPHRSKLDELRAERITIGEKTTELR</sequence>
<gene>
    <name evidence="2" type="ORF">GCM10011572_03380</name>
</gene>
<keyword evidence="1" id="KW-0732">Signal</keyword>
<proteinExistence type="predicted"/>
<comment type="caution">
    <text evidence="2">The sequence shown here is derived from an EMBL/GenBank/DDBJ whole genome shotgun (WGS) entry which is preliminary data.</text>
</comment>
<reference evidence="3" key="1">
    <citation type="journal article" date="2019" name="Int. J. Syst. Evol. Microbiol.">
        <title>The Global Catalogue of Microorganisms (GCM) 10K type strain sequencing project: providing services to taxonomists for standard genome sequencing and annotation.</title>
        <authorList>
            <consortium name="The Broad Institute Genomics Platform"/>
            <consortium name="The Broad Institute Genome Sequencing Center for Infectious Disease"/>
            <person name="Wu L."/>
            <person name="Ma J."/>
        </authorList>
    </citation>
    <scope>NUCLEOTIDE SEQUENCE [LARGE SCALE GENOMIC DNA]</scope>
    <source>
        <strain evidence="3">CGMCC 1.15931</strain>
    </source>
</reference>
<evidence type="ECO:0000256" key="1">
    <source>
        <dbReference type="SAM" id="SignalP"/>
    </source>
</evidence>
<evidence type="ECO:0008006" key="4">
    <source>
        <dbReference type="Google" id="ProtNLM"/>
    </source>
</evidence>
<name>A0ABQ1K256_9BURK</name>